<dbReference type="EMBL" id="HBUE01005966">
    <property type="protein sequence ID" value="CAG6446045.1"/>
    <property type="molecule type" value="Transcribed_RNA"/>
</dbReference>
<name>A0A8D7ZX39_CULPI</name>
<keyword evidence="1" id="KW-0472">Membrane</keyword>
<reference evidence="2" key="1">
    <citation type="submission" date="2021-05" db="EMBL/GenBank/DDBJ databases">
        <authorList>
            <person name="Alioto T."/>
            <person name="Alioto T."/>
            <person name="Gomez Garrido J."/>
        </authorList>
    </citation>
    <scope>NUCLEOTIDE SEQUENCE</scope>
</reference>
<keyword evidence="1" id="KW-0812">Transmembrane</keyword>
<sequence length="195" mass="20934">MLALVSCELNRLSLGLRPSRPDEDTIASGRFVCELNVDAIELVLSRLGGGPGAAAAAAFALPVRFMLWPIFARKKMGFCLNALAAPFLVSCWACFCCCWGVTIGMCGLDSISQLARWRCRSNSTLARCMSASFRASAILIGSDFLLLIADHVRCILSSNSGSSNRDTTKLLPVDDQCMISQTCSRPKYPIAGVSA</sequence>
<keyword evidence="1" id="KW-1133">Transmembrane helix</keyword>
<feature type="transmembrane region" description="Helical" evidence="1">
    <location>
        <begin position="52"/>
        <end position="71"/>
    </location>
</feature>
<feature type="transmembrane region" description="Helical" evidence="1">
    <location>
        <begin position="78"/>
        <end position="102"/>
    </location>
</feature>
<evidence type="ECO:0000313" key="2">
    <source>
        <dbReference type="EMBL" id="CAG6446057.1"/>
    </source>
</evidence>
<organism evidence="2">
    <name type="scientific">Culex pipiens</name>
    <name type="common">House mosquito</name>
    <dbReference type="NCBI Taxonomy" id="7175"/>
    <lineage>
        <taxon>Eukaryota</taxon>
        <taxon>Metazoa</taxon>
        <taxon>Ecdysozoa</taxon>
        <taxon>Arthropoda</taxon>
        <taxon>Hexapoda</taxon>
        <taxon>Insecta</taxon>
        <taxon>Pterygota</taxon>
        <taxon>Neoptera</taxon>
        <taxon>Endopterygota</taxon>
        <taxon>Diptera</taxon>
        <taxon>Nematocera</taxon>
        <taxon>Culicoidea</taxon>
        <taxon>Culicidae</taxon>
        <taxon>Culicinae</taxon>
        <taxon>Culicini</taxon>
        <taxon>Culex</taxon>
        <taxon>Culex</taxon>
    </lineage>
</organism>
<protein>
    <submittedName>
        <fullName evidence="2">(northern house mosquito) hypothetical protein</fullName>
    </submittedName>
</protein>
<dbReference type="EMBL" id="HBUE01005968">
    <property type="protein sequence ID" value="CAG6446053.1"/>
    <property type="molecule type" value="Transcribed_RNA"/>
</dbReference>
<dbReference type="AlphaFoldDB" id="A0A8D7ZX39"/>
<proteinExistence type="predicted"/>
<accession>A0A8D7ZX39</accession>
<dbReference type="EMBL" id="HBUE01005969">
    <property type="protein sequence ID" value="CAG6446057.1"/>
    <property type="molecule type" value="Transcribed_RNA"/>
</dbReference>
<evidence type="ECO:0000256" key="1">
    <source>
        <dbReference type="SAM" id="Phobius"/>
    </source>
</evidence>